<protein>
    <submittedName>
        <fullName evidence="2">Uncharacterized protein</fullName>
    </submittedName>
</protein>
<reference evidence="2 3" key="1">
    <citation type="journal article" date="2017" name="ISME J.">
        <title>Energy and carbon metabolisms in a deep terrestrial subsurface fluid microbial community.</title>
        <authorList>
            <person name="Momper L."/>
            <person name="Jungbluth S.P."/>
            <person name="Lee M.D."/>
            <person name="Amend J.P."/>
        </authorList>
    </citation>
    <scope>NUCLEOTIDE SEQUENCE [LARGE SCALE GENOMIC DNA]</scope>
    <source>
        <strain evidence="2">SURF_5</strain>
    </source>
</reference>
<dbReference type="Proteomes" id="UP000265882">
    <property type="component" value="Unassembled WGS sequence"/>
</dbReference>
<evidence type="ECO:0000256" key="1">
    <source>
        <dbReference type="SAM" id="SignalP"/>
    </source>
</evidence>
<name>A0A3A4NVF9_ABYX5</name>
<evidence type="ECO:0000313" key="3">
    <source>
        <dbReference type="Proteomes" id="UP000265882"/>
    </source>
</evidence>
<sequence>MKSARPEGDNCRCRRRVVSCAAFLALAVFASCASGPPVRVGVDQVLDQPQAFKNERVELTGFVEDLKPVQGDVYRTLFFTLAGHPDGEILVSGAGYTAEAIAKASFLVQQAYEEHEPVTIVGKLKVDEKAPPELKLESIRYRGQEVEIKSGPTTRPGRLSIGGGVVTGSVGIGATIHP</sequence>
<feature type="signal peptide" evidence="1">
    <location>
        <begin position="1"/>
        <end position="33"/>
    </location>
</feature>
<dbReference type="PROSITE" id="PS51257">
    <property type="entry name" value="PROKAR_LIPOPROTEIN"/>
    <property type="match status" value="1"/>
</dbReference>
<dbReference type="AlphaFoldDB" id="A0A3A4NVF9"/>
<evidence type="ECO:0000313" key="2">
    <source>
        <dbReference type="EMBL" id="RJP19541.1"/>
    </source>
</evidence>
<keyword evidence="1" id="KW-0732">Signal</keyword>
<organism evidence="2 3">
    <name type="scientific">Abyssobacteria bacterium (strain SURF_5)</name>
    <dbReference type="NCBI Taxonomy" id="2093360"/>
    <lineage>
        <taxon>Bacteria</taxon>
        <taxon>Pseudomonadati</taxon>
        <taxon>Candidatus Hydrogenedentota</taxon>
        <taxon>Candidatus Abyssobacteria</taxon>
    </lineage>
</organism>
<dbReference type="EMBL" id="QZKU01000088">
    <property type="protein sequence ID" value="RJP19541.1"/>
    <property type="molecule type" value="Genomic_DNA"/>
</dbReference>
<feature type="chain" id="PRO_5017228348" evidence="1">
    <location>
        <begin position="34"/>
        <end position="178"/>
    </location>
</feature>
<proteinExistence type="predicted"/>
<accession>A0A3A4NVF9</accession>
<comment type="caution">
    <text evidence="2">The sequence shown here is derived from an EMBL/GenBank/DDBJ whole genome shotgun (WGS) entry which is preliminary data.</text>
</comment>
<gene>
    <name evidence="2" type="ORF">C4520_12715</name>
</gene>